<comment type="similarity">
    <text evidence="1">Belongs to the protein kinase superfamily. CK1 Ser/Thr protein kinase family. Casein kinase I subfamily.</text>
</comment>
<dbReference type="AlphaFoldDB" id="A0A2P6SB11"/>
<dbReference type="Gene3D" id="1.10.510.10">
    <property type="entry name" value="Transferase(Phosphotransferase) domain 1"/>
    <property type="match status" value="1"/>
</dbReference>
<dbReference type="EMBL" id="PDCK01000039">
    <property type="protein sequence ID" value="PRQ55872.1"/>
    <property type="molecule type" value="Genomic_DNA"/>
</dbReference>
<comment type="caution">
    <text evidence="2">The sequence shown here is derived from an EMBL/GenBank/DDBJ whole genome shotgun (WGS) entry which is preliminary data.</text>
</comment>
<keyword evidence="3" id="KW-1185">Reference proteome</keyword>
<dbReference type="Gramene" id="PRQ55872">
    <property type="protein sequence ID" value="PRQ55872"/>
    <property type="gene ID" value="RchiOBHm_Chr1g0329401"/>
</dbReference>
<dbReference type="STRING" id="74649.A0A2P6SB11"/>
<sequence>MRIYLLSLPESNKSLCSLLIVLSFSFFLCVEGYLTGKNDVCDFGVVMLELLTGKLVIDTNRPTREQDLVEWAKPYLASKYLTGTSRYASVNTHLGIEQSRRDDLESLGYVVMYFLRGR</sequence>
<protein>
    <submittedName>
        <fullName evidence="2">Putative non-specific serine/threonine protein kinase</fullName>
        <ecNumber evidence="2">2.7.11.1</ecNumber>
    </submittedName>
</protein>
<dbReference type="GO" id="GO:0004674">
    <property type="term" value="F:protein serine/threonine kinase activity"/>
    <property type="evidence" value="ECO:0007669"/>
    <property type="project" value="UniProtKB-KW"/>
</dbReference>
<dbReference type="SUPFAM" id="SSF56112">
    <property type="entry name" value="Protein kinase-like (PK-like)"/>
    <property type="match status" value="1"/>
</dbReference>
<proteinExistence type="inferred from homology"/>
<dbReference type="Proteomes" id="UP000238479">
    <property type="component" value="Chromosome 1"/>
</dbReference>
<dbReference type="InterPro" id="IPR050235">
    <property type="entry name" value="CK1_Ser-Thr_kinase"/>
</dbReference>
<accession>A0A2P6SB11</accession>
<dbReference type="EC" id="2.7.11.1" evidence="2"/>
<dbReference type="InterPro" id="IPR011009">
    <property type="entry name" value="Kinase-like_dom_sf"/>
</dbReference>
<dbReference type="PANTHER" id="PTHR11909">
    <property type="entry name" value="CASEIN KINASE-RELATED"/>
    <property type="match status" value="1"/>
</dbReference>
<organism evidence="2 3">
    <name type="scientific">Rosa chinensis</name>
    <name type="common">China rose</name>
    <dbReference type="NCBI Taxonomy" id="74649"/>
    <lineage>
        <taxon>Eukaryota</taxon>
        <taxon>Viridiplantae</taxon>
        <taxon>Streptophyta</taxon>
        <taxon>Embryophyta</taxon>
        <taxon>Tracheophyta</taxon>
        <taxon>Spermatophyta</taxon>
        <taxon>Magnoliopsida</taxon>
        <taxon>eudicotyledons</taxon>
        <taxon>Gunneridae</taxon>
        <taxon>Pentapetalae</taxon>
        <taxon>rosids</taxon>
        <taxon>fabids</taxon>
        <taxon>Rosales</taxon>
        <taxon>Rosaceae</taxon>
        <taxon>Rosoideae</taxon>
        <taxon>Rosoideae incertae sedis</taxon>
        <taxon>Rosa</taxon>
    </lineage>
</organism>
<name>A0A2P6SB11_ROSCH</name>
<keyword evidence="2" id="KW-0418">Kinase</keyword>
<evidence type="ECO:0000313" key="3">
    <source>
        <dbReference type="Proteomes" id="UP000238479"/>
    </source>
</evidence>
<keyword evidence="2" id="KW-0808">Transferase</keyword>
<gene>
    <name evidence="2" type="ORF">RchiOBHm_Chr1g0329401</name>
</gene>
<evidence type="ECO:0000256" key="1">
    <source>
        <dbReference type="ARBA" id="ARBA00005926"/>
    </source>
</evidence>
<keyword evidence="2" id="KW-0723">Serine/threonine-protein kinase</keyword>
<reference evidence="2 3" key="1">
    <citation type="journal article" date="2018" name="Nat. Genet.">
        <title>The Rosa genome provides new insights in the design of modern roses.</title>
        <authorList>
            <person name="Bendahmane M."/>
        </authorList>
    </citation>
    <scope>NUCLEOTIDE SEQUENCE [LARGE SCALE GENOMIC DNA]</scope>
    <source>
        <strain evidence="3">cv. Old Blush</strain>
    </source>
</reference>
<evidence type="ECO:0000313" key="2">
    <source>
        <dbReference type="EMBL" id="PRQ55872.1"/>
    </source>
</evidence>